<keyword evidence="1" id="KW-1133">Transmembrane helix</keyword>
<name>A0A7M1RRZ5_9CAUD</name>
<dbReference type="KEGG" id="vg:65131149"/>
<keyword evidence="1" id="KW-0812">Transmembrane</keyword>
<keyword evidence="3" id="KW-1185">Reference proteome</keyword>
<dbReference type="Proteomes" id="UP000593734">
    <property type="component" value="Segment"/>
</dbReference>
<dbReference type="EMBL" id="MT774401">
    <property type="protein sequence ID" value="QOR57217.1"/>
    <property type="molecule type" value="Genomic_DNA"/>
</dbReference>
<proteinExistence type="predicted"/>
<accession>A0A7M1RRZ5</accession>
<evidence type="ECO:0000313" key="3">
    <source>
        <dbReference type="Proteomes" id="UP000593734"/>
    </source>
</evidence>
<protein>
    <submittedName>
        <fullName evidence="2">Uncharacterized protein</fullName>
    </submittedName>
</protein>
<sequence>MQKLMYFLFGLITALFVAVMIIEHQGMYFFDEEVYGLLYTDYWNYWYYSKVVIIALFIFCVLSFVYTLGSGYKDKDDGYKEIKPS</sequence>
<organism evidence="2 3">
    <name type="scientific">uncultured phage cr6_1</name>
    <dbReference type="NCBI Taxonomy" id="2772085"/>
    <lineage>
        <taxon>Viruses</taxon>
        <taxon>Duplodnaviria</taxon>
        <taxon>Heunggongvirae</taxon>
        <taxon>Uroviricota</taxon>
        <taxon>Caudoviricetes</taxon>
        <taxon>Crassvirales</taxon>
        <taxon>Suoliviridae</taxon>
        <taxon>Bearivirinae</taxon>
        <taxon>Afonbuvirus</taxon>
        <taxon>Afonbuvirus faecalis</taxon>
    </lineage>
</organism>
<dbReference type="RefSeq" id="YP_010112669.1">
    <property type="nucleotide sequence ID" value="NC_055894.1"/>
</dbReference>
<keyword evidence="1" id="KW-0472">Membrane</keyword>
<feature type="transmembrane region" description="Helical" evidence="1">
    <location>
        <begin position="45"/>
        <end position="66"/>
    </location>
</feature>
<evidence type="ECO:0000313" key="2">
    <source>
        <dbReference type="EMBL" id="QOR57217.1"/>
    </source>
</evidence>
<reference evidence="2 3" key="1">
    <citation type="submission" date="2020-07" db="EMBL/GenBank/DDBJ databases">
        <title>Taxonomic proposal: Crassvirales, a new order of highly abundant and diverse bacterial viruses.</title>
        <authorList>
            <person name="Shkoporov A.N."/>
            <person name="Stockdale S.R."/>
            <person name="Guerin E."/>
            <person name="Ross R.P."/>
            <person name="Hill C."/>
        </authorList>
    </citation>
    <scope>NUCLEOTIDE SEQUENCE [LARGE SCALE GENOMIC DNA]</scope>
</reference>
<dbReference type="GeneID" id="65131149"/>
<evidence type="ECO:0000256" key="1">
    <source>
        <dbReference type="SAM" id="Phobius"/>
    </source>
</evidence>